<evidence type="ECO:0000256" key="2">
    <source>
        <dbReference type="ARBA" id="ARBA00004229"/>
    </source>
</evidence>
<reference evidence="13 14" key="1">
    <citation type="journal article" date="2021" name="Commun. Biol.">
        <title>The genome of Shorea leprosula (Dipterocarpaceae) highlights the ecological relevance of drought in aseasonal tropical rainforests.</title>
        <authorList>
            <person name="Ng K.K.S."/>
            <person name="Kobayashi M.J."/>
            <person name="Fawcett J.A."/>
            <person name="Hatakeyama M."/>
            <person name="Paape T."/>
            <person name="Ng C.H."/>
            <person name="Ang C.C."/>
            <person name="Tnah L.H."/>
            <person name="Lee C.T."/>
            <person name="Nishiyama T."/>
            <person name="Sese J."/>
            <person name="O'Brien M.J."/>
            <person name="Copetti D."/>
            <person name="Mohd Noor M.I."/>
            <person name="Ong R.C."/>
            <person name="Putra M."/>
            <person name="Sireger I.Z."/>
            <person name="Indrioko S."/>
            <person name="Kosugi Y."/>
            <person name="Izuno A."/>
            <person name="Isagi Y."/>
            <person name="Lee S.L."/>
            <person name="Shimizu K.K."/>
        </authorList>
    </citation>
    <scope>NUCLEOTIDE SEQUENCE [LARGE SCALE GENOMIC DNA]</scope>
    <source>
        <strain evidence="13">214</strain>
    </source>
</reference>
<gene>
    <name evidence="13" type="ORF">SLEP1_g41063</name>
</gene>
<comment type="similarity">
    <text evidence="4">Belongs to the shikimate kinase family.</text>
</comment>
<evidence type="ECO:0000256" key="3">
    <source>
        <dbReference type="ARBA" id="ARBA00004842"/>
    </source>
</evidence>
<keyword evidence="11" id="KW-0057">Aromatic amino acid biosynthesis</keyword>
<dbReference type="GO" id="GO:0009073">
    <property type="term" value="P:aromatic amino acid family biosynthetic process"/>
    <property type="evidence" value="ECO:0007669"/>
    <property type="project" value="UniProtKB-KW"/>
</dbReference>
<dbReference type="PANTHER" id="PTHR21087">
    <property type="entry name" value="SHIKIMATE KINASE"/>
    <property type="match status" value="1"/>
</dbReference>
<comment type="catalytic activity">
    <reaction evidence="12">
        <text>shikimate + ATP = 3-phosphoshikimate + ADP + H(+)</text>
        <dbReference type="Rhea" id="RHEA:13121"/>
        <dbReference type="ChEBI" id="CHEBI:15378"/>
        <dbReference type="ChEBI" id="CHEBI:30616"/>
        <dbReference type="ChEBI" id="CHEBI:36208"/>
        <dbReference type="ChEBI" id="CHEBI:145989"/>
        <dbReference type="ChEBI" id="CHEBI:456216"/>
        <dbReference type="EC" id="2.7.1.71"/>
    </reaction>
</comment>
<evidence type="ECO:0000256" key="9">
    <source>
        <dbReference type="ARBA" id="ARBA00022777"/>
    </source>
</evidence>
<dbReference type="EC" id="2.7.1.71" evidence="5"/>
<organism evidence="13 14">
    <name type="scientific">Rubroshorea leprosula</name>
    <dbReference type="NCBI Taxonomy" id="152421"/>
    <lineage>
        <taxon>Eukaryota</taxon>
        <taxon>Viridiplantae</taxon>
        <taxon>Streptophyta</taxon>
        <taxon>Embryophyta</taxon>
        <taxon>Tracheophyta</taxon>
        <taxon>Spermatophyta</taxon>
        <taxon>Magnoliopsida</taxon>
        <taxon>eudicotyledons</taxon>
        <taxon>Gunneridae</taxon>
        <taxon>Pentapetalae</taxon>
        <taxon>rosids</taxon>
        <taxon>malvids</taxon>
        <taxon>Malvales</taxon>
        <taxon>Dipterocarpaceae</taxon>
        <taxon>Rubroshorea</taxon>
    </lineage>
</organism>
<evidence type="ECO:0000313" key="14">
    <source>
        <dbReference type="Proteomes" id="UP001054252"/>
    </source>
</evidence>
<dbReference type="HAMAP" id="MF_00109">
    <property type="entry name" value="Shikimate_kinase"/>
    <property type="match status" value="1"/>
</dbReference>
<comment type="function">
    <text evidence="1">Catalyzes the specific phosphorylation of the 3-hydroxyl group of shikimic acid using ATP as a cosubstrate.</text>
</comment>
<dbReference type="PRINTS" id="PR01100">
    <property type="entry name" value="SHIKIMTKNASE"/>
</dbReference>
<keyword evidence="8" id="KW-0547">Nucleotide-binding</keyword>
<evidence type="ECO:0000256" key="12">
    <source>
        <dbReference type="ARBA" id="ARBA00048567"/>
    </source>
</evidence>
<dbReference type="GO" id="GO:0005524">
    <property type="term" value="F:ATP binding"/>
    <property type="evidence" value="ECO:0007669"/>
    <property type="project" value="UniProtKB-KW"/>
</dbReference>
<dbReference type="GO" id="GO:0008652">
    <property type="term" value="P:amino acid biosynthetic process"/>
    <property type="evidence" value="ECO:0007669"/>
    <property type="project" value="UniProtKB-KW"/>
</dbReference>
<comment type="pathway">
    <text evidence="3">Metabolic intermediate biosynthesis; chorismate biosynthesis; chorismate from D-erythrose 4-phosphate and phosphoenolpyruvate: step 5/7.</text>
</comment>
<comment type="subcellular location">
    <subcellularLocation>
        <location evidence="2">Plastid</location>
        <location evidence="2">Chloroplast</location>
    </subcellularLocation>
</comment>
<evidence type="ECO:0000256" key="7">
    <source>
        <dbReference type="ARBA" id="ARBA00022679"/>
    </source>
</evidence>
<dbReference type="InterPro" id="IPR031322">
    <property type="entry name" value="Shikimate/glucono_kinase"/>
</dbReference>
<accession>A0AAV5L5A8</accession>
<proteinExistence type="inferred from homology"/>
<sequence>MHSKSMEAMCGSTLQFFPWTGCDRIGGKPHAAVGGMMLNLSIRKKSGMNWIDLSKSACTRTSPGQRKFLVLSHGRKDCLESSTIELGNLYASFDKNCLLKRKAREVASCLNGRCIFLVGMMGSGKTTVGKVLAEALGYSFVDSDCYVEQAIGGESVAQIFNQYGEKFFRDNESEALQELSLMPQQVVATGGGAVVQPINWHYMKQGVTVYLDVPLDTLARRIAAVGTYSRPLLHFDSGDAYTAAFVGLFTLSKKRSDAYANADARVSLYHLAANLGLEDMCDLTPIAIAMEVLVQIGKHLKGK</sequence>
<dbReference type="SUPFAM" id="SSF52540">
    <property type="entry name" value="P-loop containing nucleoside triphosphate hydrolases"/>
    <property type="match status" value="1"/>
</dbReference>
<dbReference type="GO" id="GO:0005829">
    <property type="term" value="C:cytosol"/>
    <property type="evidence" value="ECO:0007669"/>
    <property type="project" value="TreeGrafter"/>
</dbReference>
<dbReference type="Pfam" id="PF01202">
    <property type="entry name" value="SKI"/>
    <property type="match status" value="1"/>
</dbReference>
<evidence type="ECO:0000256" key="10">
    <source>
        <dbReference type="ARBA" id="ARBA00022840"/>
    </source>
</evidence>
<dbReference type="GO" id="GO:0004765">
    <property type="term" value="F:shikimate kinase activity"/>
    <property type="evidence" value="ECO:0007669"/>
    <property type="project" value="UniProtKB-EC"/>
</dbReference>
<dbReference type="PANTHER" id="PTHR21087:SF20">
    <property type="entry name" value="SHIKIMATE KINASE"/>
    <property type="match status" value="1"/>
</dbReference>
<protein>
    <recommendedName>
        <fullName evidence="5">shikimate kinase</fullName>
        <ecNumber evidence="5">2.7.1.71</ecNumber>
    </recommendedName>
</protein>
<dbReference type="Proteomes" id="UP001054252">
    <property type="component" value="Unassembled WGS sequence"/>
</dbReference>
<evidence type="ECO:0000313" key="13">
    <source>
        <dbReference type="EMBL" id="GKV32455.1"/>
    </source>
</evidence>
<name>A0AAV5L5A8_9ROSI</name>
<dbReference type="EMBL" id="BPVZ01000095">
    <property type="protein sequence ID" value="GKV32455.1"/>
    <property type="molecule type" value="Genomic_DNA"/>
</dbReference>
<evidence type="ECO:0000256" key="5">
    <source>
        <dbReference type="ARBA" id="ARBA00012154"/>
    </source>
</evidence>
<dbReference type="InterPro" id="IPR023000">
    <property type="entry name" value="Shikimate_kinase_CS"/>
</dbReference>
<dbReference type="AlphaFoldDB" id="A0AAV5L5A8"/>
<dbReference type="FunFam" id="3.40.50.300:FF:001033">
    <property type="entry name" value="Shikimate kinase 2, chloroplastic"/>
    <property type="match status" value="1"/>
</dbReference>
<evidence type="ECO:0000256" key="8">
    <source>
        <dbReference type="ARBA" id="ARBA00022741"/>
    </source>
</evidence>
<evidence type="ECO:0000256" key="11">
    <source>
        <dbReference type="ARBA" id="ARBA00023141"/>
    </source>
</evidence>
<dbReference type="PROSITE" id="PS01128">
    <property type="entry name" value="SHIKIMATE_KINASE"/>
    <property type="match status" value="1"/>
</dbReference>
<evidence type="ECO:0000256" key="1">
    <source>
        <dbReference type="ARBA" id="ARBA00002641"/>
    </source>
</evidence>
<dbReference type="CDD" id="cd00464">
    <property type="entry name" value="SK"/>
    <property type="match status" value="1"/>
</dbReference>
<keyword evidence="7" id="KW-0808">Transferase</keyword>
<comment type="caution">
    <text evidence="13">The sequence shown here is derived from an EMBL/GenBank/DDBJ whole genome shotgun (WGS) entry which is preliminary data.</text>
</comment>
<keyword evidence="10" id="KW-0067">ATP-binding</keyword>
<keyword evidence="6" id="KW-0028">Amino-acid biosynthesis</keyword>
<evidence type="ECO:0000256" key="6">
    <source>
        <dbReference type="ARBA" id="ARBA00022605"/>
    </source>
</evidence>
<keyword evidence="9" id="KW-0418">Kinase</keyword>
<keyword evidence="14" id="KW-1185">Reference proteome</keyword>
<dbReference type="GO" id="GO:0009507">
    <property type="term" value="C:chloroplast"/>
    <property type="evidence" value="ECO:0007669"/>
    <property type="project" value="UniProtKB-SubCell"/>
</dbReference>
<dbReference type="InterPro" id="IPR000623">
    <property type="entry name" value="Shikimate_kinase/TSH1"/>
</dbReference>
<evidence type="ECO:0000256" key="4">
    <source>
        <dbReference type="ARBA" id="ARBA00006997"/>
    </source>
</evidence>
<dbReference type="Gene3D" id="3.40.50.300">
    <property type="entry name" value="P-loop containing nucleotide triphosphate hydrolases"/>
    <property type="match status" value="1"/>
</dbReference>
<dbReference type="InterPro" id="IPR027417">
    <property type="entry name" value="P-loop_NTPase"/>
</dbReference>